<dbReference type="InterPro" id="IPR029472">
    <property type="entry name" value="Copia-like_N"/>
</dbReference>
<accession>A0A1Q3C2A4</accession>
<dbReference type="OrthoDB" id="5544992at2759"/>
<dbReference type="PANTHER" id="PTHR37610">
    <property type="entry name" value="CCHC-TYPE DOMAIN-CONTAINING PROTEIN"/>
    <property type="match status" value="1"/>
</dbReference>
<dbReference type="EMBL" id="BDDD01001229">
    <property type="protein sequence ID" value="GAV74380.1"/>
    <property type="molecule type" value="Genomic_DNA"/>
</dbReference>
<evidence type="ECO:0000313" key="5">
    <source>
        <dbReference type="Proteomes" id="UP000187406"/>
    </source>
</evidence>
<feature type="region of interest" description="Disordered" evidence="1">
    <location>
        <begin position="1"/>
        <end position="23"/>
    </location>
</feature>
<evidence type="ECO:0000259" key="2">
    <source>
        <dbReference type="Pfam" id="PF14244"/>
    </source>
</evidence>
<feature type="domain" description="Retrotransposon Copia-like N-terminal" evidence="2">
    <location>
        <begin position="17"/>
        <end position="62"/>
    </location>
</feature>
<comment type="caution">
    <text evidence="4">The sequence shown here is derived from an EMBL/GenBank/DDBJ whole genome shotgun (WGS) entry which is preliminary data.</text>
</comment>
<dbReference type="PANTHER" id="PTHR37610:SF55">
    <property type="entry name" value="RETROTRANSPOSON COPIA-LIKE N-TERMINAL DOMAIN-CONTAINING PROTEIN"/>
    <property type="match status" value="1"/>
</dbReference>
<feature type="compositionally biased region" description="Polar residues" evidence="1">
    <location>
        <begin position="1"/>
        <end position="11"/>
    </location>
</feature>
<dbReference type="Pfam" id="PF14244">
    <property type="entry name" value="Retrotran_gag_3"/>
    <property type="match status" value="1"/>
</dbReference>
<evidence type="ECO:0000313" key="4">
    <source>
        <dbReference type="EMBL" id="GAV74380.1"/>
    </source>
</evidence>
<gene>
    <name evidence="4" type="ORF">CFOL_v3_17860</name>
</gene>
<dbReference type="InParanoid" id="A0A1Q3C2A4"/>
<reference evidence="5" key="1">
    <citation type="submission" date="2016-04" db="EMBL/GenBank/DDBJ databases">
        <title>Cephalotus genome sequencing.</title>
        <authorList>
            <person name="Fukushima K."/>
            <person name="Hasebe M."/>
            <person name="Fang X."/>
        </authorList>
    </citation>
    <scope>NUCLEOTIDE SEQUENCE [LARGE SCALE GENOMIC DNA]</scope>
    <source>
        <strain evidence="5">cv. St1</strain>
    </source>
</reference>
<keyword evidence="5" id="KW-1185">Reference proteome</keyword>
<protein>
    <submittedName>
        <fullName evidence="4">UBN2_3 domain-containing protein</fullName>
    </submittedName>
</protein>
<dbReference type="AlphaFoldDB" id="A0A1Q3C2A4"/>
<feature type="domain" description="Retrovirus-related Pol polyprotein from transposon TNT 1-94-like beta-barrel" evidence="3">
    <location>
        <begin position="368"/>
        <end position="442"/>
    </location>
</feature>
<feature type="region of interest" description="Disordered" evidence="1">
    <location>
        <begin position="222"/>
        <end position="255"/>
    </location>
</feature>
<dbReference type="Pfam" id="PF22936">
    <property type="entry name" value="Pol_BBD"/>
    <property type="match status" value="1"/>
</dbReference>
<proteinExistence type="predicted"/>
<feature type="compositionally biased region" description="Low complexity" evidence="1">
    <location>
        <begin position="240"/>
        <end position="252"/>
    </location>
</feature>
<dbReference type="Proteomes" id="UP000187406">
    <property type="component" value="Unassembled WGS sequence"/>
</dbReference>
<organism evidence="4 5">
    <name type="scientific">Cephalotus follicularis</name>
    <name type="common">Albany pitcher plant</name>
    <dbReference type="NCBI Taxonomy" id="3775"/>
    <lineage>
        <taxon>Eukaryota</taxon>
        <taxon>Viridiplantae</taxon>
        <taxon>Streptophyta</taxon>
        <taxon>Embryophyta</taxon>
        <taxon>Tracheophyta</taxon>
        <taxon>Spermatophyta</taxon>
        <taxon>Magnoliopsida</taxon>
        <taxon>eudicotyledons</taxon>
        <taxon>Gunneridae</taxon>
        <taxon>Pentapetalae</taxon>
        <taxon>rosids</taxon>
        <taxon>fabids</taxon>
        <taxon>Oxalidales</taxon>
        <taxon>Cephalotaceae</taxon>
        <taxon>Cephalotus</taxon>
    </lineage>
</organism>
<feature type="compositionally biased region" description="Low complexity" evidence="1">
    <location>
        <begin position="281"/>
        <end position="307"/>
    </location>
</feature>
<sequence length="462" mass="51158">MDNTPKTSDPSSPYHLHSSDQPANPHVTQLLTDNNYPTWSRAITMALEAKNKLGFINGTIPKLTTEPTLSAWTCCNSMVTSWLIHSTSPPIANSILWISEAQAIWVDLHDRFSQKNALRIFEICRAIANLAQETNSISTYYTTLKALRDKLSSYRSLPNCTCTGTSTLTNFFDEDYLMDFLQGLNESYAFVRSQLLLMDPLPSVNKVYSLLLQEERQRSLTDFKHQQPDHAAMSTHTAPNSSKSSHRANSSNTRPKYHCSHCNVNGHSDSRCFKLHGYPPNRGGSSSNHGGSSSNRGGRSFNNGSQSAPRPNSQFVVATPLTDNTSSPFTSEQIQQLLALLPFGNTHGLANFTGSPSCFTVTPSCNSWIIDSGATNHMIFYLSLFSSYTATSPNFTIQLPNGTSVLVINIGTVHLLPHITLHNVLHVPTFKYNLLSLSQLTTSSNCSVVFFFVTIVYFRINK</sequence>
<feature type="region of interest" description="Disordered" evidence="1">
    <location>
        <begin position="277"/>
        <end position="313"/>
    </location>
</feature>
<dbReference type="InterPro" id="IPR054722">
    <property type="entry name" value="PolX-like_BBD"/>
</dbReference>
<name>A0A1Q3C2A4_CEPFO</name>
<evidence type="ECO:0000259" key="3">
    <source>
        <dbReference type="Pfam" id="PF22936"/>
    </source>
</evidence>
<evidence type="ECO:0000256" key="1">
    <source>
        <dbReference type="SAM" id="MobiDB-lite"/>
    </source>
</evidence>